<dbReference type="GeneID" id="117570224"/>
<evidence type="ECO:0000256" key="4">
    <source>
        <dbReference type="ARBA" id="ARBA00022989"/>
    </source>
</evidence>
<dbReference type="GO" id="GO:0019706">
    <property type="term" value="F:protein-cysteine S-palmitoyltransferase activity"/>
    <property type="evidence" value="ECO:0007669"/>
    <property type="project" value="UniProtKB-EC"/>
</dbReference>
<gene>
    <name evidence="10" type="primary">LOC117570224</name>
</gene>
<keyword evidence="4 7" id="KW-1133">Transmembrane helix</keyword>
<evidence type="ECO:0000256" key="5">
    <source>
        <dbReference type="ARBA" id="ARBA00023136"/>
    </source>
</evidence>
<sequence length="285" mass="32823">MKLRRNPFPQKTSSLFLFLTLTVIVPLGWIYDICIVLPAIHEPGGLPHTFTCLLAIFLLLNIEGNFLASMMTDTSVDFESAVPPPDGTEERLEWKHCDICDKLAPPKSRHCKYCGVCILKRHHHCGFTGYCVGHQNQRYFLCFVLYTVIGSVHSLIYNAIYMWGLNGSVYSKIYFNFWQSIIMTWFDFTFWEILQVVVFGLNFLLVTISIAILCMNASTLWCSDVCCHKEVEFKYHNGVVNNLKSVFGLRMHVAWLFPFINSPLPEDGYNWEKVAHGDSRKKIED</sequence>
<protein>
    <recommendedName>
        <fullName evidence="7">Palmitoyltransferase</fullName>
        <ecNumber evidence="7">2.3.1.225</ecNumber>
    </recommendedName>
</protein>
<evidence type="ECO:0000313" key="9">
    <source>
        <dbReference type="Proteomes" id="UP000515160"/>
    </source>
</evidence>
<keyword evidence="3 7" id="KW-0812">Transmembrane</keyword>
<evidence type="ECO:0000256" key="3">
    <source>
        <dbReference type="ARBA" id="ARBA00022692"/>
    </source>
</evidence>
<dbReference type="OrthoDB" id="302728at2759"/>
<evidence type="ECO:0000256" key="6">
    <source>
        <dbReference type="ARBA" id="ARBA00023315"/>
    </source>
</evidence>
<evidence type="ECO:0000256" key="7">
    <source>
        <dbReference type="RuleBase" id="RU079119"/>
    </source>
</evidence>
<evidence type="ECO:0000313" key="10">
    <source>
        <dbReference type="RefSeq" id="XP_034107612.1"/>
    </source>
</evidence>
<feature type="domain" description="Palmitoyltransferase DHHC" evidence="8">
    <location>
        <begin position="93"/>
        <end position="214"/>
    </location>
</feature>
<evidence type="ECO:0000259" key="8">
    <source>
        <dbReference type="Pfam" id="PF01529"/>
    </source>
</evidence>
<dbReference type="PANTHER" id="PTHR12246">
    <property type="entry name" value="PALMITOYLTRANSFERASE ZDHHC16"/>
    <property type="match status" value="1"/>
</dbReference>
<dbReference type="Proteomes" id="UP000515160">
    <property type="component" value="Chromosome 3"/>
</dbReference>
<accession>A0A6P8YMC7</accession>
<keyword evidence="5 7" id="KW-0472">Membrane</keyword>
<feature type="transmembrane region" description="Helical" evidence="7">
    <location>
        <begin position="139"/>
        <end position="161"/>
    </location>
</feature>
<dbReference type="GO" id="GO:0016020">
    <property type="term" value="C:membrane"/>
    <property type="evidence" value="ECO:0007669"/>
    <property type="project" value="UniProtKB-SubCell"/>
</dbReference>
<dbReference type="InterPro" id="IPR039859">
    <property type="entry name" value="PFA4/ZDH16/20/ERF2-like"/>
</dbReference>
<name>A0A6P8YMC7_DROAB</name>
<dbReference type="InterPro" id="IPR001594">
    <property type="entry name" value="Palmitoyltrfase_DHHC"/>
</dbReference>
<dbReference type="EC" id="2.3.1.225" evidence="7"/>
<evidence type="ECO:0000256" key="1">
    <source>
        <dbReference type="ARBA" id="ARBA00004141"/>
    </source>
</evidence>
<dbReference type="Pfam" id="PF01529">
    <property type="entry name" value="DHHC"/>
    <property type="match status" value="1"/>
</dbReference>
<keyword evidence="9" id="KW-1185">Reference proteome</keyword>
<comment type="catalytic activity">
    <reaction evidence="7">
        <text>L-cysteinyl-[protein] + hexadecanoyl-CoA = S-hexadecanoyl-L-cysteinyl-[protein] + CoA</text>
        <dbReference type="Rhea" id="RHEA:36683"/>
        <dbReference type="Rhea" id="RHEA-COMP:10131"/>
        <dbReference type="Rhea" id="RHEA-COMP:11032"/>
        <dbReference type="ChEBI" id="CHEBI:29950"/>
        <dbReference type="ChEBI" id="CHEBI:57287"/>
        <dbReference type="ChEBI" id="CHEBI:57379"/>
        <dbReference type="ChEBI" id="CHEBI:74151"/>
        <dbReference type="EC" id="2.3.1.225"/>
    </reaction>
</comment>
<reference evidence="10" key="1">
    <citation type="submission" date="2025-08" db="UniProtKB">
        <authorList>
            <consortium name="RefSeq"/>
        </authorList>
    </citation>
    <scope>IDENTIFICATION</scope>
    <source>
        <strain evidence="10">15112-1751.03</strain>
        <tissue evidence="10">Whole Adult</tissue>
    </source>
</reference>
<feature type="transmembrane region" description="Helical" evidence="7">
    <location>
        <begin position="46"/>
        <end position="62"/>
    </location>
</feature>
<dbReference type="AlphaFoldDB" id="A0A6P8YMC7"/>
<feature type="transmembrane region" description="Helical" evidence="7">
    <location>
        <begin position="12"/>
        <end position="40"/>
    </location>
</feature>
<comment type="domain">
    <text evidence="7">The DHHC domain is required for palmitoyltransferase activity.</text>
</comment>
<keyword evidence="6 7" id="KW-0012">Acyltransferase</keyword>
<organism evidence="9 10">
    <name type="scientific">Drosophila albomicans</name>
    <name type="common">Fruit fly</name>
    <dbReference type="NCBI Taxonomy" id="7291"/>
    <lineage>
        <taxon>Eukaryota</taxon>
        <taxon>Metazoa</taxon>
        <taxon>Ecdysozoa</taxon>
        <taxon>Arthropoda</taxon>
        <taxon>Hexapoda</taxon>
        <taxon>Insecta</taxon>
        <taxon>Pterygota</taxon>
        <taxon>Neoptera</taxon>
        <taxon>Endopterygota</taxon>
        <taxon>Diptera</taxon>
        <taxon>Brachycera</taxon>
        <taxon>Muscomorpha</taxon>
        <taxon>Ephydroidea</taxon>
        <taxon>Drosophilidae</taxon>
        <taxon>Drosophila</taxon>
    </lineage>
</organism>
<dbReference type="RefSeq" id="XP_034107612.1">
    <property type="nucleotide sequence ID" value="XM_034251721.2"/>
</dbReference>
<feature type="transmembrane region" description="Helical" evidence="7">
    <location>
        <begin position="201"/>
        <end position="221"/>
    </location>
</feature>
<evidence type="ECO:0000256" key="2">
    <source>
        <dbReference type="ARBA" id="ARBA00022679"/>
    </source>
</evidence>
<dbReference type="PROSITE" id="PS50216">
    <property type="entry name" value="DHHC"/>
    <property type="match status" value="1"/>
</dbReference>
<comment type="similarity">
    <text evidence="7">Belongs to the DHHC palmitoyltransferase family.</text>
</comment>
<keyword evidence="2 7" id="KW-0808">Transferase</keyword>
<comment type="subcellular location">
    <subcellularLocation>
        <location evidence="1">Membrane</location>
        <topology evidence="1">Multi-pass membrane protein</topology>
    </subcellularLocation>
</comment>
<proteinExistence type="inferred from homology"/>